<keyword evidence="6" id="KW-0560">Oxidoreductase</keyword>
<dbReference type="InterPro" id="IPR036010">
    <property type="entry name" value="2Fe-2S_ferredoxin-like_sf"/>
</dbReference>
<keyword evidence="2" id="KW-0285">Flavoprotein</keyword>
<feature type="domain" description="FAD-binding FR-type" evidence="10">
    <location>
        <begin position="4"/>
        <end position="106"/>
    </location>
</feature>
<dbReference type="RefSeq" id="WP_179586123.1">
    <property type="nucleotide sequence ID" value="NZ_JACBYR010000001.1"/>
</dbReference>
<keyword evidence="8" id="KW-0411">Iron-sulfur</keyword>
<evidence type="ECO:0000313" key="11">
    <source>
        <dbReference type="EMBL" id="NYE82891.1"/>
    </source>
</evidence>
<name>A0A7Y9LNL5_9BURK</name>
<keyword evidence="3" id="KW-0288">FMN</keyword>
<evidence type="ECO:0000256" key="5">
    <source>
        <dbReference type="ARBA" id="ARBA00022723"/>
    </source>
</evidence>
<sequence length="318" mass="34707">MNTSSLIPVLIHTIRHEAKGIISIEFRAAEGGELPPFEAGSHIDLHLDNGLVRSYSLWNSPNERNRYVVGVLNDKNSRGGSKFVHENLRVGTIIKISLPRNNFKLDEIAPKSVLVAGGIGVTPIYCMFNRLRDLGKPVEMLYCARSKAEAAFSEELLGHEAMVTTHFDEDKGGPPDLKGFLAQHSADTHFYCCGPTPMLNAFEAACAELNFPNVHVERFAAAGEVEAAQDSAYRVELKRSKKTLDIPAGKSLLDALLDAGVDCDYSCREGVCGACETSVIEGEPEHRDSVLTERERASNKTMMVCVSGCKGKSLVLDL</sequence>
<evidence type="ECO:0000256" key="7">
    <source>
        <dbReference type="ARBA" id="ARBA00023004"/>
    </source>
</evidence>
<dbReference type="InterPro" id="IPR054582">
    <property type="entry name" value="DmmA-like_N"/>
</dbReference>
<dbReference type="SUPFAM" id="SSF54292">
    <property type="entry name" value="2Fe-2S ferredoxin-like"/>
    <property type="match status" value="1"/>
</dbReference>
<gene>
    <name evidence="11" type="ORF">FHW18_002162</name>
</gene>
<evidence type="ECO:0000256" key="4">
    <source>
        <dbReference type="ARBA" id="ARBA00022714"/>
    </source>
</evidence>
<dbReference type="PROSITE" id="PS51384">
    <property type="entry name" value="FAD_FR"/>
    <property type="match status" value="1"/>
</dbReference>
<organism evidence="11 12">
    <name type="scientific">Pigmentiphaga litoralis</name>
    <dbReference type="NCBI Taxonomy" id="516702"/>
    <lineage>
        <taxon>Bacteria</taxon>
        <taxon>Pseudomonadati</taxon>
        <taxon>Pseudomonadota</taxon>
        <taxon>Betaproteobacteria</taxon>
        <taxon>Burkholderiales</taxon>
        <taxon>Alcaligenaceae</taxon>
        <taxon>Pigmentiphaga</taxon>
    </lineage>
</organism>
<evidence type="ECO:0000256" key="2">
    <source>
        <dbReference type="ARBA" id="ARBA00022630"/>
    </source>
</evidence>
<dbReference type="Pfam" id="PF00111">
    <property type="entry name" value="Fer2"/>
    <property type="match status" value="1"/>
</dbReference>
<proteinExistence type="predicted"/>
<dbReference type="InterPro" id="IPR017938">
    <property type="entry name" value="Riboflavin_synthase-like_b-brl"/>
</dbReference>
<evidence type="ECO:0000259" key="9">
    <source>
        <dbReference type="PROSITE" id="PS51085"/>
    </source>
</evidence>
<dbReference type="PANTHER" id="PTHR47354">
    <property type="entry name" value="NADH OXIDOREDUCTASE HCR"/>
    <property type="match status" value="1"/>
</dbReference>
<keyword evidence="12" id="KW-1185">Reference proteome</keyword>
<dbReference type="InterPro" id="IPR012675">
    <property type="entry name" value="Beta-grasp_dom_sf"/>
</dbReference>
<dbReference type="InterPro" id="IPR001041">
    <property type="entry name" value="2Fe-2S_ferredoxin-type"/>
</dbReference>
<dbReference type="EMBL" id="JACBYR010000001">
    <property type="protein sequence ID" value="NYE82891.1"/>
    <property type="molecule type" value="Genomic_DNA"/>
</dbReference>
<dbReference type="SUPFAM" id="SSF52343">
    <property type="entry name" value="Ferredoxin reductase-like, C-terminal NADP-linked domain"/>
    <property type="match status" value="1"/>
</dbReference>
<dbReference type="PRINTS" id="PR00409">
    <property type="entry name" value="PHDIOXRDTASE"/>
</dbReference>
<evidence type="ECO:0000256" key="3">
    <source>
        <dbReference type="ARBA" id="ARBA00022643"/>
    </source>
</evidence>
<dbReference type="GO" id="GO:0051537">
    <property type="term" value="F:2 iron, 2 sulfur cluster binding"/>
    <property type="evidence" value="ECO:0007669"/>
    <property type="project" value="UniProtKB-KW"/>
</dbReference>
<evidence type="ECO:0000259" key="10">
    <source>
        <dbReference type="PROSITE" id="PS51384"/>
    </source>
</evidence>
<feature type="domain" description="2Fe-2S ferredoxin-type" evidence="9">
    <location>
        <begin position="233"/>
        <end position="318"/>
    </location>
</feature>
<dbReference type="InterPro" id="IPR017927">
    <property type="entry name" value="FAD-bd_FR_type"/>
</dbReference>
<dbReference type="Pfam" id="PF22290">
    <property type="entry name" value="DmmA-like_N"/>
    <property type="match status" value="1"/>
</dbReference>
<dbReference type="SUPFAM" id="SSF63380">
    <property type="entry name" value="Riboflavin synthase domain-like"/>
    <property type="match status" value="1"/>
</dbReference>
<protein>
    <submittedName>
        <fullName evidence="11">Ferredoxin-NADP reductase</fullName>
    </submittedName>
</protein>
<dbReference type="Proteomes" id="UP000542125">
    <property type="component" value="Unassembled WGS sequence"/>
</dbReference>
<accession>A0A7Y9LNL5</accession>
<evidence type="ECO:0000256" key="8">
    <source>
        <dbReference type="ARBA" id="ARBA00023014"/>
    </source>
</evidence>
<dbReference type="InterPro" id="IPR006058">
    <property type="entry name" value="2Fe2S_fd_BS"/>
</dbReference>
<dbReference type="Gene3D" id="2.40.30.10">
    <property type="entry name" value="Translation factors"/>
    <property type="match status" value="1"/>
</dbReference>
<dbReference type="Gene3D" id="3.10.20.30">
    <property type="match status" value="1"/>
</dbReference>
<dbReference type="CDD" id="cd00207">
    <property type="entry name" value="fer2"/>
    <property type="match status" value="1"/>
</dbReference>
<evidence type="ECO:0000256" key="6">
    <source>
        <dbReference type="ARBA" id="ARBA00023002"/>
    </source>
</evidence>
<evidence type="ECO:0000256" key="1">
    <source>
        <dbReference type="ARBA" id="ARBA00001917"/>
    </source>
</evidence>
<comment type="cofactor">
    <cofactor evidence="1">
        <name>FMN</name>
        <dbReference type="ChEBI" id="CHEBI:58210"/>
    </cofactor>
</comment>
<dbReference type="PROSITE" id="PS00197">
    <property type="entry name" value="2FE2S_FER_1"/>
    <property type="match status" value="1"/>
</dbReference>
<dbReference type="CDD" id="cd06185">
    <property type="entry name" value="PDR_like"/>
    <property type="match status" value="1"/>
</dbReference>
<dbReference type="PANTHER" id="PTHR47354:SF1">
    <property type="entry name" value="CARNITINE MONOOXYGENASE REDUCTASE SUBUNIT"/>
    <property type="match status" value="1"/>
</dbReference>
<dbReference type="GO" id="GO:0016491">
    <property type="term" value="F:oxidoreductase activity"/>
    <property type="evidence" value="ECO:0007669"/>
    <property type="project" value="UniProtKB-KW"/>
</dbReference>
<keyword evidence="5" id="KW-0479">Metal-binding</keyword>
<keyword evidence="7" id="KW-0408">Iron</keyword>
<dbReference type="InterPro" id="IPR039261">
    <property type="entry name" value="FNR_nucleotide-bd"/>
</dbReference>
<keyword evidence="4" id="KW-0001">2Fe-2S</keyword>
<comment type="caution">
    <text evidence="11">The sequence shown here is derived from an EMBL/GenBank/DDBJ whole genome shotgun (WGS) entry which is preliminary data.</text>
</comment>
<reference evidence="11 12" key="1">
    <citation type="submission" date="2020-07" db="EMBL/GenBank/DDBJ databases">
        <title>Genomic Encyclopedia of Type Strains, Phase IV (KMG-V): Genome sequencing to study the core and pangenomes of soil and plant-associated prokaryotes.</title>
        <authorList>
            <person name="Whitman W."/>
        </authorList>
    </citation>
    <scope>NUCLEOTIDE SEQUENCE [LARGE SCALE GENOMIC DNA]</scope>
    <source>
        <strain evidence="11 12">SAS40</strain>
    </source>
</reference>
<dbReference type="Gene3D" id="3.40.50.80">
    <property type="entry name" value="Nucleotide-binding domain of ferredoxin-NADP reductase (FNR) module"/>
    <property type="match status" value="1"/>
</dbReference>
<dbReference type="InterPro" id="IPR050415">
    <property type="entry name" value="MRET"/>
</dbReference>
<dbReference type="PROSITE" id="PS51085">
    <property type="entry name" value="2FE2S_FER_2"/>
    <property type="match status" value="1"/>
</dbReference>
<dbReference type="GO" id="GO:0046872">
    <property type="term" value="F:metal ion binding"/>
    <property type="evidence" value="ECO:0007669"/>
    <property type="project" value="UniProtKB-KW"/>
</dbReference>
<dbReference type="AlphaFoldDB" id="A0A7Y9LNL5"/>
<evidence type="ECO:0000313" key="12">
    <source>
        <dbReference type="Proteomes" id="UP000542125"/>
    </source>
</evidence>